<dbReference type="GO" id="GO:0097176">
    <property type="term" value="P:epoxide metabolic process"/>
    <property type="evidence" value="ECO:0007669"/>
    <property type="project" value="TreeGrafter"/>
</dbReference>
<feature type="active site" description="Nucleophile" evidence="4">
    <location>
        <position position="182"/>
    </location>
</feature>
<dbReference type="OrthoDB" id="27092at2"/>
<protein>
    <submittedName>
        <fullName evidence="6">Putative hydrolase or acyltransferase of alpha/beta superfamily</fullName>
        <ecNumber evidence="6">3.3.2.9</ecNumber>
    </submittedName>
</protein>
<dbReference type="SUPFAM" id="SSF53474">
    <property type="entry name" value="alpha/beta-Hydrolases"/>
    <property type="match status" value="1"/>
</dbReference>
<keyword evidence="6" id="KW-0808">Transferase</keyword>
<accession>A0A0D8BLX2</accession>
<comment type="similarity">
    <text evidence="1">Belongs to the peptidase S33 family.</text>
</comment>
<feature type="active site" description="Proton donor" evidence="4">
    <location>
        <position position="310"/>
    </location>
</feature>
<reference evidence="7" key="1">
    <citation type="submission" date="2015-02" db="EMBL/GenBank/DDBJ databases">
        <title>Draft Genome of Frankia sp. CpI1-S.</title>
        <authorList>
            <person name="Oshone R.T."/>
            <person name="Ngom M."/>
            <person name="Ghodhbane-Gtari F."/>
            <person name="Gtari M."/>
            <person name="Morris K."/>
            <person name="Thomas K."/>
            <person name="Sen A."/>
            <person name="Tisa L.S."/>
        </authorList>
    </citation>
    <scope>NUCLEOTIDE SEQUENCE [LARGE SCALE GENOMIC DNA]</scope>
    <source>
        <strain evidence="7">CpI1-S</strain>
    </source>
</reference>
<feature type="domain" description="Epoxide hydrolase N-terminal" evidence="5">
    <location>
        <begin position="9"/>
        <end position="113"/>
    </location>
</feature>
<dbReference type="InterPro" id="IPR016292">
    <property type="entry name" value="Epoxide_hydrolase"/>
</dbReference>
<dbReference type="InterPro" id="IPR029058">
    <property type="entry name" value="AB_hydrolase_fold"/>
</dbReference>
<dbReference type="PANTHER" id="PTHR21661">
    <property type="entry name" value="EPOXIDE HYDROLASE 1-RELATED"/>
    <property type="match status" value="1"/>
</dbReference>
<evidence type="ECO:0000259" key="5">
    <source>
        <dbReference type="Pfam" id="PF06441"/>
    </source>
</evidence>
<comment type="caution">
    <text evidence="6">The sequence shown here is derived from an EMBL/GenBank/DDBJ whole genome shotgun (WGS) entry which is preliminary data.</text>
</comment>
<keyword evidence="6" id="KW-0012">Acyltransferase</keyword>
<reference evidence="6 7" key="2">
    <citation type="journal article" date="2016" name="Genome Announc.">
        <title>Permanent Draft Genome Sequences for Two Variants of Frankia sp. Strain CpI1, the First Frankia Strain Isolated from Root Nodules of Comptonia peregrina.</title>
        <authorList>
            <person name="Oshone R."/>
            <person name="Hurst S.G.IV."/>
            <person name="Abebe-Akele F."/>
            <person name="Simpson S."/>
            <person name="Morris K."/>
            <person name="Thomas W.K."/>
            <person name="Tisa L.S."/>
        </authorList>
    </citation>
    <scope>NUCLEOTIDE SEQUENCE [LARGE SCALE GENOMIC DNA]</scope>
    <source>
        <strain evidence="7">CpI1-S</strain>
    </source>
</reference>
<evidence type="ECO:0000256" key="3">
    <source>
        <dbReference type="ARBA" id="ARBA00022801"/>
    </source>
</evidence>
<keyword evidence="2" id="KW-0058">Aromatic hydrocarbons catabolism</keyword>
<dbReference type="PIRSF" id="PIRSF001112">
    <property type="entry name" value="Epoxide_hydrolase"/>
    <property type="match status" value="1"/>
</dbReference>
<proteinExistence type="inferred from homology"/>
<evidence type="ECO:0000256" key="1">
    <source>
        <dbReference type="ARBA" id="ARBA00010088"/>
    </source>
</evidence>
<organism evidence="6 7">
    <name type="scientific">Frankia torreyi</name>
    <dbReference type="NCBI Taxonomy" id="1856"/>
    <lineage>
        <taxon>Bacteria</taxon>
        <taxon>Bacillati</taxon>
        <taxon>Actinomycetota</taxon>
        <taxon>Actinomycetes</taxon>
        <taxon>Frankiales</taxon>
        <taxon>Frankiaceae</taxon>
        <taxon>Frankia</taxon>
    </lineage>
</organism>
<dbReference type="GO" id="GO:0033961">
    <property type="term" value="F:cis-stilbene-oxide hydrolase activity"/>
    <property type="evidence" value="ECO:0007669"/>
    <property type="project" value="UniProtKB-EC"/>
</dbReference>
<dbReference type="InterPro" id="IPR000639">
    <property type="entry name" value="Epox_hydrolase-like"/>
</dbReference>
<dbReference type="PATRIC" id="fig|1502723.3.peg.389"/>
<sequence length="387" mass="43157">MTSPSTALQPFTIDVPDAVLDDLRHRLRRTRWTEQIPGTGWDLGTDVDYLRGLCAYWADGFDWRAAEARLNRWPHLRTVIDGTTVHALHARSPHPDAVPLLLTHGWPGSIVEFDGVIDRLVDPPSYGGDAADAFHVICPSLPGYGWSGPTVERGWHVRRIADAWAELMTRLGYDRFAAQGGDWGGAITAHLGAYHPDRLLGIHLNLVPPPPMTREERANLTPEEIADLDFARRFAQYETGYQAIQGTKPQTLAHALADSPAGLAGWIVEKFRTWSDCDGDVEKAISRDDLLTNITTYWVTETIGSSIRLYYETRAAGLLGAPERQVSTPTGAAIFPKEIYRPARAVIARHYNLRRWTVQPHGGHFAALEQPELFTADVTAFFRTLRP</sequence>
<dbReference type="RefSeq" id="WP_044883288.1">
    <property type="nucleotide sequence ID" value="NZ_JYFN01000002.1"/>
</dbReference>
<dbReference type="GO" id="GO:0016746">
    <property type="term" value="F:acyltransferase activity"/>
    <property type="evidence" value="ECO:0007669"/>
    <property type="project" value="UniProtKB-KW"/>
</dbReference>
<evidence type="ECO:0000313" key="7">
    <source>
        <dbReference type="Proteomes" id="UP000032545"/>
    </source>
</evidence>
<dbReference type="InterPro" id="IPR010497">
    <property type="entry name" value="Epoxide_hydro_N"/>
</dbReference>
<dbReference type="Gene3D" id="3.40.50.1820">
    <property type="entry name" value="alpha/beta hydrolase"/>
    <property type="match status" value="1"/>
</dbReference>
<gene>
    <name evidence="6" type="ORF">FF36_00346</name>
</gene>
<dbReference type="AlphaFoldDB" id="A0A0D8BLX2"/>
<dbReference type="PANTHER" id="PTHR21661:SF35">
    <property type="entry name" value="EPOXIDE HYDROLASE"/>
    <property type="match status" value="1"/>
</dbReference>
<dbReference type="PRINTS" id="PR00412">
    <property type="entry name" value="EPOXHYDRLASE"/>
</dbReference>
<name>A0A0D8BLX2_9ACTN</name>
<dbReference type="EMBL" id="JYFN01000002">
    <property type="protein sequence ID" value="KJE25213.1"/>
    <property type="molecule type" value="Genomic_DNA"/>
</dbReference>
<evidence type="ECO:0000313" key="6">
    <source>
        <dbReference type="EMBL" id="KJE25213.1"/>
    </source>
</evidence>
<feature type="active site" description="Proton acceptor" evidence="4">
    <location>
        <position position="364"/>
    </location>
</feature>
<dbReference type="Pfam" id="PF06441">
    <property type="entry name" value="EHN"/>
    <property type="match status" value="1"/>
</dbReference>
<keyword evidence="3 6" id="KW-0378">Hydrolase</keyword>
<dbReference type="Proteomes" id="UP000032545">
    <property type="component" value="Unassembled WGS sequence"/>
</dbReference>
<evidence type="ECO:0000256" key="4">
    <source>
        <dbReference type="PIRSR" id="PIRSR001112-1"/>
    </source>
</evidence>
<evidence type="ECO:0000256" key="2">
    <source>
        <dbReference type="ARBA" id="ARBA00022797"/>
    </source>
</evidence>
<keyword evidence="7" id="KW-1185">Reference proteome</keyword>
<dbReference type="EC" id="3.3.2.9" evidence="6"/>